<name>A0A317GFE5_LIMRT</name>
<comment type="caution">
    <text evidence="2">The sequence shown here is derived from an EMBL/GenBank/DDBJ whole genome shotgun (WGS) entry which is preliminary data.</text>
</comment>
<dbReference type="EMBL" id="QGHS01000184">
    <property type="protein sequence ID" value="PWT45450.1"/>
    <property type="molecule type" value="Genomic_DNA"/>
</dbReference>
<gene>
    <name evidence="2" type="ORF">DKZ23_09720</name>
    <name evidence="1" type="ORF">DKZ23_10615</name>
</gene>
<dbReference type="Proteomes" id="UP000245866">
    <property type="component" value="Unassembled WGS sequence"/>
</dbReference>
<sequence>MKLTEQQKNCPYCHAPYKPFISTGRENPIDLNSGGPIYTGVSNVLGTGPILETTLGIVNVLKVPNCPFCKRPLIEEEK</sequence>
<reference evidence="2 3" key="1">
    <citation type="journal article" date="2018" name="Front. Microbiol.">
        <title>Comparative Genomics of the Herbivore Gut Symbiont Lactobacillus reuteri Reveals Genetic Diversity and Lifestyle Adaptation.</title>
        <authorList>
            <person name="Zhao J."/>
        </authorList>
    </citation>
    <scope>NUCLEOTIDE SEQUENCE [LARGE SCALE GENOMIC DNA]</scope>
    <source>
        <strain evidence="2 3">LR12</strain>
    </source>
</reference>
<accession>A0A317GFE5</accession>
<dbReference type="RefSeq" id="WP_134908018.1">
    <property type="nucleotide sequence ID" value="NZ_JAJAOX010000095.1"/>
</dbReference>
<proteinExistence type="predicted"/>
<evidence type="ECO:0000313" key="1">
    <source>
        <dbReference type="EMBL" id="PWT44389.1"/>
    </source>
</evidence>
<dbReference type="EMBL" id="QGHS01000245">
    <property type="protein sequence ID" value="PWT44389.1"/>
    <property type="molecule type" value="Genomic_DNA"/>
</dbReference>
<dbReference type="AlphaFoldDB" id="A0A317GFE5"/>
<reference evidence="2" key="2">
    <citation type="submission" date="2018-05" db="EMBL/GenBank/DDBJ databases">
        <authorList>
            <person name="Lanie J.A."/>
            <person name="Ng W.-L."/>
            <person name="Kazmierczak K.M."/>
            <person name="Andrzejewski T.M."/>
            <person name="Davidsen T.M."/>
            <person name="Wayne K.J."/>
            <person name="Tettelin H."/>
            <person name="Glass J.I."/>
            <person name="Rusch D."/>
            <person name="Podicherti R."/>
            <person name="Tsui H.-C.T."/>
            <person name="Winkler M.E."/>
        </authorList>
    </citation>
    <scope>NUCLEOTIDE SEQUENCE</scope>
    <source>
        <strain evidence="2">LR12</strain>
    </source>
</reference>
<organism evidence="2 3">
    <name type="scientific">Limosilactobacillus reuteri</name>
    <name type="common">Lactobacillus reuteri</name>
    <dbReference type="NCBI Taxonomy" id="1598"/>
    <lineage>
        <taxon>Bacteria</taxon>
        <taxon>Bacillati</taxon>
        <taxon>Bacillota</taxon>
        <taxon>Bacilli</taxon>
        <taxon>Lactobacillales</taxon>
        <taxon>Lactobacillaceae</taxon>
        <taxon>Limosilactobacillus</taxon>
    </lineage>
</organism>
<evidence type="ECO:0000313" key="2">
    <source>
        <dbReference type="EMBL" id="PWT45450.1"/>
    </source>
</evidence>
<protein>
    <submittedName>
        <fullName evidence="2">Uncharacterized protein</fullName>
    </submittedName>
</protein>
<evidence type="ECO:0000313" key="3">
    <source>
        <dbReference type="Proteomes" id="UP000245866"/>
    </source>
</evidence>